<dbReference type="Proteomes" id="UP001500064">
    <property type="component" value="Unassembled WGS sequence"/>
</dbReference>
<organism evidence="2 3">
    <name type="scientific">Nonomuraea maheshkhaliensis</name>
    <dbReference type="NCBI Taxonomy" id="419590"/>
    <lineage>
        <taxon>Bacteria</taxon>
        <taxon>Bacillati</taxon>
        <taxon>Actinomycetota</taxon>
        <taxon>Actinomycetes</taxon>
        <taxon>Streptosporangiales</taxon>
        <taxon>Streptosporangiaceae</taxon>
        <taxon>Nonomuraea</taxon>
    </lineage>
</organism>
<sequence length="70" mass="7188">MRSTSATRARDPTQPHRLRRLGGQSYIRRTEHGDDGGKTIVDLSLGGATAARPDQLTGGAGGACAPTKGG</sequence>
<evidence type="ECO:0000313" key="3">
    <source>
        <dbReference type="Proteomes" id="UP001500064"/>
    </source>
</evidence>
<feature type="region of interest" description="Disordered" evidence="1">
    <location>
        <begin position="1"/>
        <end position="70"/>
    </location>
</feature>
<feature type="compositionally biased region" description="Gly residues" evidence="1">
    <location>
        <begin position="58"/>
        <end position="70"/>
    </location>
</feature>
<evidence type="ECO:0000256" key="1">
    <source>
        <dbReference type="SAM" id="MobiDB-lite"/>
    </source>
</evidence>
<protein>
    <submittedName>
        <fullName evidence="2">Uncharacterized protein</fullName>
    </submittedName>
</protein>
<dbReference type="EMBL" id="BAAAMU010000103">
    <property type="protein sequence ID" value="GAA1675566.1"/>
    <property type="molecule type" value="Genomic_DNA"/>
</dbReference>
<evidence type="ECO:0000313" key="2">
    <source>
        <dbReference type="EMBL" id="GAA1675566.1"/>
    </source>
</evidence>
<reference evidence="3" key="1">
    <citation type="journal article" date="2019" name="Int. J. Syst. Evol. Microbiol.">
        <title>The Global Catalogue of Microorganisms (GCM) 10K type strain sequencing project: providing services to taxonomists for standard genome sequencing and annotation.</title>
        <authorList>
            <consortium name="The Broad Institute Genomics Platform"/>
            <consortium name="The Broad Institute Genome Sequencing Center for Infectious Disease"/>
            <person name="Wu L."/>
            <person name="Ma J."/>
        </authorList>
    </citation>
    <scope>NUCLEOTIDE SEQUENCE [LARGE SCALE GENOMIC DNA]</scope>
    <source>
        <strain evidence="3">JCM 13929</strain>
    </source>
</reference>
<proteinExistence type="predicted"/>
<feature type="compositionally biased region" description="Basic and acidic residues" evidence="1">
    <location>
        <begin position="28"/>
        <end position="37"/>
    </location>
</feature>
<gene>
    <name evidence="2" type="ORF">GCM10009733_085780</name>
</gene>
<keyword evidence="3" id="KW-1185">Reference proteome</keyword>
<accession>A0ABP4SN40</accession>
<name>A0ABP4SN40_9ACTN</name>
<comment type="caution">
    <text evidence="2">The sequence shown here is derived from an EMBL/GenBank/DDBJ whole genome shotgun (WGS) entry which is preliminary data.</text>
</comment>